<dbReference type="PANTHER" id="PTHR43159:SF2">
    <property type="entry name" value="ENOYL-[ACYL-CARRIER-PROTEIN] REDUCTASE [NADH], CHLOROPLASTIC"/>
    <property type="match status" value="1"/>
</dbReference>
<evidence type="ECO:0000256" key="4">
    <source>
        <dbReference type="ARBA" id="ARBA00023002"/>
    </source>
</evidence>
<dbReference type="Gramene" id="Zm00001eb026260_T001">
    <property type="protein sequence ID" value="Zm00001eb026260_P001"/>
    <property type="gene ID" value="Zm00001eb026260"/>
</dbReference>
<name>A0A1D6KBL4_MAIZE</name>
<dbReference type="STRING" id="4577.A0A1D6KBL4"/>
<keyword evidence="3" id="KW-0276">Fatty acid metabolism</keyword>
<dbReference type="PANTHER" id="PTHR43159">
    <property type="entry name" value="ENOYL-[ACYL-CARRIER-PROTEIN] REDUCTASE"/>
    <property type="match status" value="1"/>
</dbReference>
<evidence type="ECO:0000256" key="1">
    <source>
        <dbReference type="ARBA" id="ARBA00005189"/>
    </source>
</evidence>
<proteinExistence type="predicted"/>
<evidence type="ECO:0000313" key="7">
    <source>
        <dbReference type="EMBL" id="ONM00712.1"/>
    </source>
</evidence>
<organism evidence="7">
    <name type="scientific">Zea mays</name>
    <name type="common">Maize</name>
    <dbReference type="NCBI Taxonomy" id="4577"/>
    <lineage>
        <taxon>Eukaryota</taxon>
        <taxon>Viridiplantae</taxon>
        <taxon>Streptophyta</taxon>
        <taxon>Embryophyta</taxon>
        <taxon>Tracheophyta</taxon>
        <taxon>Spermatophyta</taxon>
        <taxon>Magnoliopsida</taxon>
        <taxon>Liliopsida</taxon>
        <taxon>Poales</taxon>
        <taxon>Poaceae</taxon>
        <taxon>PACMAD clade</taxon>
        <taxon>Panicoideae</taxon>
        <taxon>Andropogonodae</taxon>
        <taxon>Andropogoneae</taxon>
        <taxon>Tripsacinae</taxon>
        <taxon>Zea</taxon>
    </lineage>
</organism>
<sequence>MEYAPSSLAFVVHRLSVSHLPQKPSRLGSEARVTIVDVRDEERGYDSHIVKSNKRCAGASNWTVKDIVESVRNEFGSIDILVHSLANGPEDLLFLACSHLDNRTTMTRVSRMDFGDFDI</sequence>
<comment type="pathway">
    <text evidence="1">Lipid metabolism.</text>
</comment>
<keyword evidence="2" id="KW-0444">Lipid biosynthesis</keyword>
<evidence type="ECO:0000313" key="9">
    <source>
        <dbReference type="Proteomes" id="UP000007305"/>
    </source>
</evidence>
<evidence type="ECO:0000256" key="6">
    <source>
        <dbReference type="ARBA" id="ARBA00023160"/>
    </source>
</evidence>
<evidence type="ECO:0000256" key="5">
    <source>
        <dbReference type="ARBA" id="ARBA00023098"/>
    </source>
</evidence>
<dbReference type="InterPro" id="IPR014358">
    <property type="entry name" value="Enoyl-ACP_Rdtase_NADH"/>
</dbReference>
<reference evidence="8" key="2">
    <citation type="submission" date="2019-07" db="EMBL/GenBank/DDBJ databases">
        <authorList>
            <person name="Seetharam A."/>
            <person name="Woodhouse M."/>
            <person name="Cannon E."/>
        </authorList>
    </citation>
    <scope>NUCLEOTIDE SEQUENCE [LARGE SCALE GENOMIC DNA]</scope>
    <source>
        <strain evidence="8">cv. B73</strain>
    </source>
</reference>
<dbReference type="IntAct" id="A0A1D6KBL4">
    <property type="interactions" value="1"/>
</dbReference>
<keyword evidence="5" id="KW-0443">Lipid metabolism</keyword>
<dbReference type="ExpressionAtlas" id="A0A1D6KBL4">
    <property type="expression patterns" value="baseline and differential"/>
</dbReference>
<dbReference type="GO" id="GO:0006633">
    <property type="term" value="P:fatty acid biosynthetic process"/>
    <property type="evidence" value="ECO:0007669"/>
    <property type="project" value="UniProtKB-KW"/>
</dbReference>
<evidence type="ECO:0000313" key="8">
    <source>
        <dbReference type="EnsemblPlants" id="Zm00001eb026260_P001"/>
    </source>
</evidence>
<dbReference type="EMBL" id="CM007647">
    <property type="protein sequence ID" value="ONM00712.1"/>
    <property type="molecule type" value="Genomic_DNA"/>
</dbReference>
<evidence type="ECO:0000256" key="3">
    <source>
        <dbReference type="ARBA" id="ARBA00022832"/>
    </source>
</evidence>
<reference evidence="7 9" key="1">
    <citation type="submission" date="2015-12" db="EMBL/GenBank/DDBJ databases">
        <title>Update maize B73 reference genome by single molecule sequencing technologies.</title>
        <authorList>
            <consortium name="Maize Genome Sequencing Project"/>
            <person name="Ware D."/>
        </authorList>
    </citation>
    <scope>NUCLEOTIDE SEQUENCE [LARGE SCALE GENOMIC DNA]</scope>
    <source>
        <strain evidence="9">cv. B73</strain>
        <tissue evidence="7">Seedling</tissue>
    </source>
</reference>
<dbReference type="AlphaFoldDB" id="A0A1D6KBL4"/>
<gene>
    <name evidence="7" type="ORF">ZEAMMB73_Zm00001d030277</name>
</gene>
<dbReference type="GO" id="GO:0004318">
    <property type="term" value="F:enoyl-[acyl-carrier-protein] reductase (NADH) activity"/>
    <property type="evidence" value="ECO:0007669"/>
    <property type="project" value="InterPro"/>
</dbReference>
<keyword evidence="4" id="KW-0560">Oxidoreductase</keyword>
<dbReference type="Gene3D" id="3.40.50.720">
    <property type="entry name" value="NAD(P)-binding Rossmann-like Domain"/>
    <property type="match status" value="1"/>
</dbReference>
<dbReference type="Proteomes" id="UP000007305">
    <property type="component" value="Chromosome 1"/>
</dbReference>
<evidence type="ECO:0000256" key="2">
    <source>
        <dbReference type="ARBA" id="ARBA00022516"/>
    </source>
</evidence>
<protein>
    <submittedName>
        <fullName evidence="7">Enoyl-[acyl-carrier-protein] reductase [NADH] chloroplastic</fullName>
    </submittedName>
</protein>
<accession>A0A1D6KBL4</accession>
<reference evidence="8" key="3">
    <citation type="submission" date="2021-05" db="UniProtKB">
        <authorList>
            <consortium name="EnsemblPlants"/>
        </authorList>
    </citation>
    <scope>IDENTIFICATION</scope>
    <source>
        <strain evidence="8">cv. B73</strain>
    </source>
</reference>
<keyword evidence="9" id="KW-1185">Reference proteome</keyword>
<dbReference type="EnsemblPlants" id="Zm00001eb026260_T001">
    <property type="protein sequence ID" value="Zm00001eb026260_P001"/>
    <property type="gene ID" value="Zm00001eb026260"/>
</dbReference>
<keyword evidence="6" id="KW-0275">Fatty acid biosynthesis</keyword>